<dbReference type="PANTHER" id="PTHR46888:SF1">
    <property type="entry name" value="RIBONUCLEASE H"/>
    <property type="match status" value="1"/>
</dbReference>
<evidence type="ECO:0000259" key="4">
    <source>
        <dbReference type="PROSITE" id="PS50804"/>
    </source>
</evidence>
<evidence type="ECO:0008006" key="7">
    <source>
        <dbReference type="Google" id="ProtNLM"/>
    </source>
</evidence>
<dbReference type="STRING" id="48701.ENSPMEP00000034448"/>
<dbReference type="Gene3D" id="2.40.70.10">
    <property type="entry name" value="Acid Proteases"/>
    <property type="match status" value="1"/>
</dbReference>
<dbReference type="SUPFAM" id="SSF57756">
    <property type="entry name" value="Retrovirus zinc finger-like domains"/>
    <property type="match status" value="1"/>
</dbReference>
<evidence type="ECO:0000259" key="3">
    <source>
        <dbReference type="PROSITE" id="PS50158"/>
    </source>
</evidence>
<evidence type="ECO:0000256" key="1">
    <source>
        <dbReference type="PROSITE-ProRule" id="PRU00047"/>
    </source>
</evidence>
<keyword evidence="1" id="KW-0862">Zinc</keyword>
<dbReference type="GO" id="GO:0003676">
    <property type="term" value="F:nucleic acid binding"/>
    <property type="evidence" value="ECO:0007669"/>
    <property type="project" value="InterPro"/>
</dbReference>
<dbReference type="Proteomes" id="UP000261480">
    <property type="component" value="Unplaced"/>
</dbReference>
<reference evidence="5" key="1">
    <citation type="submission" date="2025-08" db="UniProtKB">
        <authorList>
            <consortium name="Ensembl"/>
        </authorList>
    </citation>
    <scope>IDENTIFICATION</scope>
</reference>
<dbReference type="CDD" id="cd00303">
    <property type="entry name" value="retropepsin_like"/>
    <property type="match status" value="1"/>
</dbReference>
<dbReference type="SUPFAM" id="SSF47353">
    <property type="entry name" value="Retrovirus capsid dimerization domain-like"/>
    <property type="match status" value="1"/>
</dbReference>
<dbReference type="InterPro" id="IPR038269">
    <property type="entry name" value="SCAN_sf"/>
</dbReference>
<dbReference type="InterPro" id="IPR021109">
    <property type="entry name" value="Peptidase_aspartic_dom_sf"/>
</dbReference>
<dbReference type="Ensembl" id="ENSPMET00000030170.1">
    <property type="protein sequence ID" value="ENSPMEP00000034448.1"/>
    <property type="gene ID" value="ENSPMEG00000023652.1"/>
</dbReference>
<dbReference type="Pfam" id="PF02023">
    <property type="entry name" value="SCAN"/>
    <property type="match status" value="1"/>
</dbReference>
<dbReference type="SMART" id="SM00343">
    <property type="entry name" value="ZnF_C2HC"/>
    <property type="match status" value="1"/>
</dbReference>
<dbReference type="InterPro" id="IPR001878">
    <property type="entry name" value="Znf_CCHC"/>
</dbReference>
<feature type="domain" description="SCAN box" evidence="4">
    <location>
        <begin position="215"/>
        <end position="291"/>
    </location>
</feature>
<dbReference type="PROSITE" id="PS50804">
    <property type="entry name" value="SCAN_BOX"/>
    <property type="match status" value="1"/>
</dbReference>
<feature type="compositionally biased region" description="Polar residues" evidence="2">
    <location>
        <begin position="119"/>
        <end position="136"/>
    </location>
</feature>
<feature type="compositionally biased region" description="Polar residues" evidence="2">
    <location>
        <begin position="91"/>
        <end position="104"/>
    </location>
</feature>
<dbReference type="PANTHER" id="PTHR46888">
    <property type="entry name" value="ZINC KNUCKLE DOMAINCONTAINING PROTEIN-RELATED"/>
    <property type="match status" value="1"/>
</dbReference>
<dbReference type="GO" id="GO:0008270">
    <property type="term" value="F:zinc ion binding"/>
    <property type="evidence" value="ECO:0007669"/>
    <property type="project" value="UniProtKB-KW"/>
</dbReference>
<dbReference type="SUPFAM" id="SSF50630">
    <property type="entry name" value="Acid proteases"/>
    <property type="match status" value="1"/>
</dbReference>
<dbReference type="PROSITE" id="PS50158">
    <property type="entry name" value="ZF_CCHC"/>
    <property type="match status" value="1"/>
</dbReference>
<dbReference type="CDD" id="cd07936">
    <property type="entry name" value="SCAN"/>
    <property type="match status" value="1"/>
</dbReference>
<dbReference type="Gene3D" id="1.10.4020.10">
    <property type="entry name" value="DNA breaking-rejoining enzymes"/>
    <property type="match status" value="1"/>
</dbReference>
<dbReference type="InterPro" id="IPR036875">
    <property type="entry name" value="Znf_CCHC_sf"/>
</dbReference>
<reference evidence="5" key="2">
    <citation type="submission" date="2025-09" db="UniProtKB">
        <authorList>
            <consortium name="Ensembl"/>
        </authorList>
    </citation>
    <scope>IDENTIFICATION</scope>
</reference>
<feature type="region of interest" description="Disordered" evidence="2">
    <location>
        <begin position="88"/>
        <end position="136"/>
    </location>
</feature>
<evidence type="ECO:0000313" key="6">
    <source>
        <dbReference type="Proteomes" id="UP000261480"/>
    </source>
</evidence>
<dbReference type="Pfam" id="PF00098">
    <property type="entry name" value="zf-CCHC"/>
    <property type="match status" value="1"/>
</dbReference>
<keyword evidence="6" id="KW-1185">Reference proteome</keyword>
<accession>A0A3B3Z4U7</accession>
<name>A0A3B3Z4U7_9TELE</name>
<sequence>MPGRGRGRTKGEPSSEHDEREAAEEHGAVGGLCDLDEEESEPTLADLANLLRAHIGHQKAKEDYWTRETFKQQEKFEELQQQFRLFKRESQSQTTPSALQSTSPVRPAQPPDPGVAASPQHSQSGDPPAQSSVSYTPKLQKLSEEDDIEHFLITFERIASACRWPRTDWAFHLIPLLTGKARSAFVHMDVDLSMNYDQVKLAVLQKYDINSETYRQRFRSLQVELEETPKELYIRLKELYVKWVQPKGKTVGQINEIIILEQYLRMLSPELQVWIKEHNPKTAMEAAELADVFVAARRRNSWAFQSWKKDGRHQSPAQPVSAVGKLPVKERFGSKFQGKKPICYLCGQEGHTKPMCPQNAVKLSQMCFVPRKETPNAGTLNQLMEVSVELNGHALKALIDTGSTQTLVQRRYVSPQLVCTNETISICCVHGDKMEYPTADVYVTIKGQTYLLNAGVVDNLPFPIILGNDLPVLIDLLKSPQCNVALTRAQAKQTEEIVSDLSTLPFHNVEVFTEETKDRKSKRLRRREKFQGTVVVPSDAPDPEVLKDFKIPGNILELQHQDSGLVRYFKEAKVNKNGFAIQNDLLY</sequence>
<feature type="compositionally biased region" description="Basic and acidic residues" evidence="2">
    <location>
        <begin position="9"/>
        <end position="27"/>
    </location>
</feature>
<feature type="region of interest" description="Disordered" evidence="2">
    <location>
        <begin position="1"/>
        <end position="40"/>
    </location>
</feature>
<keyword evidence="1" id="KW-0863">Zinc-finger</keyword>
<dbReference type="AlphaFoldDB" id="A0A3B3Z4U7"/>
<dbReference type="InterPro" id="IPR003309">
    <property type="entry name" value="SCAN_dom"/>
</dbReference>
<keyword evidence="1" id="KW-0479">Metal-binding</keyword>
<evidence type="ECO:0000313" key="5">
    <source>
        <dbReference type="Ensembl" id="ENSPMEP00000034448.1"/>
    </source>
</evidence>
<protein>
    <recommendedName>
        <fullName evidence="7">CCHC-type domain-containing protein</fullName>
    </recommendedName>
</protein>
<feature type="domain" description="CCHC-type" evidence="3">
    <location>
        <begin position="343"/>
        <end position="358"/>
    </location>
</feature>
<organism evidence="5 6">
    <name type="scientific">Poecilia mexicana</name>
    <dbReference type="NCBI Taxonomy" id="48701"/>
    <lineage>
        <taxon>Eukaryota</taxon>
        <taxon>Metazoa</taxon>
        <taxon>Chordata</taxon>
        <taxon>Craniata</taxon>
        <taxon>Vertebrata</taxon>
        <taxon>Euteleostomi</taxon>
        <taxon>Actinopterygii</taxon>
        <taxon>Neopterygii</taxon>
        <taxon>Teleostei</taxon>
        <taxon>Neoteleostei</taxon>
        <taxon>Acanthomorphata</taxon>
        <taxon>Ovalentaria</taxon>
        <taxon>Atherinomorphae</taxon>
        <taxon>Cyprinodontiformes</taxon>
        <taxon>Poeciliidae</taxon>
        <taxon>Poeciliinae</taxon>
        <taxon>Poecilia</taxon>
    </lineage>
</organism>
<evidence type="ECO:0000256" key="2">
    <source>
        <dbReference type="SAM" id="MobiDB-lite"/>
    </source>
</evidence>
<proteinExistence type="predicted"/>
<dbReference type="SMART" id="SM00431">
    <property type="entry name" value="SCAN"/>
    <property type="match status" value="1"/>
</dbReference>